<feature type="binding site" evidence="17">
    <location>
        <position position="415"/>
    </location>
    <ligand>
        <name>Zn(2+)</name>
        <dbReference type="ChEBI" id="CHEBI:29105"/>
        <label>1</label>
        <note>catalytic</note>
    </ligand>
</feature>
<dbReference type="GO" id="GO:0046872">
    <property type="term" value="F:metal ion binding"/>
    <property type="evidence" value="ECO:0007669"/>
    <property type="project" value="UniProtKB-KW"/>
</dbReference>
<feature type="binding site" evidence="16">
    <location>
        <position position="252"/>
    </location>
    <ligand>
        <name>chloride</name>
        <dbReference type="ChEBI" id="CHEBI:17996"/>
        <label>1</label>
    </ligand>
</feature>
<feature type="binding site" evidence="19">
    <location>
        <position position="411"/>
    </location>
    <ligand>
        <name>Zn(2+)</name>
        <dbReference type="ChEBI" id="CHEBI:29105"/>
        <label>2</label>
        <note>catalytic</note>
    </ligand>
</feature>
<evidence type="ECO:0000256" key="7">
    <source>
        <dbReference type="ARBA" id="ARBA00022833"/>
    </source>
</evidence>
<evidence type="ECO:0000256" key="20">
    <source>
        <dbReference type="PROSITE-ProRule" id="PRU01355"/>
    </source>
</evidence>
<dbReference type="PRINTS" id="PR00791">
    <property type="entry name" value="PEPDIPTASEA"/>
</dbReference>
<feature type="signal peptide" evidence="23">
    <location>
        <begin position="1"/>
        <end position="18"/>
    </location>
</feature>
<evidence type="ECO:0000256" key="5">
    <source>
        <dbReference type="ARBA" id="ARBA00022729"/>
    </source>
</evidence>
<feature type="active site" description="Proton acceptor 1" evidence="13">
    <location>
        <position position="412"/>
    </location>
</feature>
<keyword evidence="25" id="KW-1185">Reference proteome</keyword>
<evidence type="ECO:0000256" key="12">
    <source>
        <dbReference type="ARBA" id="ARBA00039858"/>
    </source>
</evidence>
<keyword evidence="5 23" id="KW-0732">Signal</keyword>
<proteinExistence type="inferred from homology"/>
<evidence type="ECO:0000256" key="11">
    <source>
        <dbReference type="ARBA" id="ARBA00036868"/>
    </source>
</evidence>
<gene>
    <name evidence="24" type="ORF">CUNI_LOCUS17733</name>
</gene>
<keyword evidence="8 21" id="KW-0482">Metalloprotease</keyword>
<evidence type="ECO:0000256" key="22">
    <source>
        <dbReference type="SAM" id="MobiDB-lite"/>
    </source>
</evidence>
<evidence type="ECO:0000256" key="13">
    <source>
        <dbReference type="PIRSR" id="PIRSR601548-1"/>
    </source>
</evidence>
<evidence type="ECO:0000256" key="6">
    <source>
        <dbReference type="ARBA" id="ARBA00022801"/>
    </source>
</evidence>
<evidence type="ECO:0000256" key="15">
    <source>
        <dbReference type="PIRSR" id="PIRSR601548-11"/>
    </source>
</evidence>
<comment type="caution">
    <text evidence="20">Lacks conserved residue(s) required for the propagation of feature annotation.</text>
</comment>
<evidence type="ECO:0000313" key="24">
    <source>
        <dbReference type="EMBL" id="CAG5132175.1"/>
    </source>
</evidence>
<feature type="disulfide bond" evidence="18">
    <location>
        <begin position="180"/>
        <end position="186"/>
    </location>
</feature>
<dbReference type="EC" id="3.4.-.-" evidence="21"/>
<evidence type="ECO:0000256" key="16">
    <source>
        <dbReference type="PIRSR" id="PIRSR601548-2"/>
    </source>
</evidence>
<feature type="binding site" evidence="19">
    <location>
        <position position="415"/>
    </location>
    <ligand>
        <name>Zn(2+)</name>
        <dbReference type="ChEBI" id="CHEBI:29105"/>
        <label>2</label>
        <note>catalytic</note>
    </ligand>
</feature>
<evidence type="ECO:0000256" key="1">
    <source>
        <dbReference type="ARBA" id="ARBA00008139"/>
    </source>
</evidence>
<feature type="compositionally biased region" description="Low complexity" evidence="22">
    <location>
        <begin position="28"/>
        <end position="61"/>
    </location>
</feature>
<feature type="active site" description="Proton acceptor 2" evidence="15">
    <location>
        <position position="412"/>
    </location>
</feature>
<evidence type="ECO:0000256" key="18">
    <source>
        <dbReference type="PIRSR" id="PIRSR601548-4"/>
    </source>
</evidence>
<feature type="binding site" evidence="17">
    <location>
        <position position="411"/>
    </location>
    <ligand>
        <name>Zn(2+)</name>
        <dbReference type="ChEBI" id="CHEBI:29105"/>
        <label>1</label>
        <note>catalytic</note>
    </ligand>
</feature>
<dbReference type="EMBL" id="CAJHNH020005135">
    <property type="protein sequence ID" value="CAG5132175.1"/>
    <property type="molecule type" value="Genomic_DNA"/>
</dbReference>
<dbReference type="AlphaFoldDB" id="A0A8S3ZX48"/>
<comment type="catalytic activity">
    <reaction evidence="11">
        <text>Release of a C-terminal dipeptide, oligopeptide-|-Xaa-Yaa, when Xaa is not Pro, and Yaa is neither Asp nor Glu. Thus, conversion of angiotensin I to angiotensin II, with increase in vasoconstrictor activity, but no action on angiotensin II.</text>
        <dbReference type="EC" id="3.4.15.1"/>
    </reaction>
</comment>
<evidence type="ECO:0000256" key="8">
    <source>
        <dbReference type="ARBA" id="ARBA00023049"/>
    </source>
</evidence>
<evidence type="ECO:0000256" key="4">
    <source>
        <dbReference type="ARBA" id="ARBA00022723"/>
    </source>
</evidence>
<feature type="active site" description="Proton donor 2" evidence="15">
    <location>
        <position position="541"/>
    </location>
</feature>
<dbReference type="FunFam" id="1.10.1370.30:FF:000004">
    <property type="entry name" value="Angiotensin-converting enzyme"/>
    <property type="match status" value="1"/>
</dbReference>
<keyword evidence="9 18" id="KW-1015">Disulfide bond</keyword>
<evidence type="ECO:0000256" key="17">
    <source>
        <dbReference type="PIRSR" id="PIRSR601548-3"/>
    </source>
</evidence>
<dbReference type="GO" id="GO:0008241">
    <property type="term" value="F:peptidyl-dipeptidase activity"/>
    <property type="evidence" value="ECO:0007669"/>
    <property type="project" value="UniProtKB-EC"/>
</dbReference>
<feature type="disulfide bond" evidence="18">
    <location>
        <begin position="566"/>
        <end position="578"/>
    </location>
</feature>
<feature type="active site" description="Proton donor 1" evidence="13">
    <location>
        <position position="541"/>
    </location>
</feature>
<dbReference type="Pfam" id="PF01401">
    <property type="entry name" value="Peptidase_M2"/>
    <property type="match status" value="1"/>
</dbReference>
<reference evidence="24" key="1">
    <citation type="submission" date="2021-04" db="EMBL/GenBank/DDBJ databases">
        <authorList>
            <consortium name="Molecular Ecology Group"/>
        </authorList>
    </citation>
    <scope>NUCLEOTIDE SEQUENCE</scope>
</reference>
<dbReference type="SUPFAM" id="SSF55486">
    <property type="entry name" value="Metalloproteases ('zincins'), catalytic domain"/>
    <property type="match status" value="1"/>
</dbReference>
<evidence type="ECO:0000256" key="19">
    <source>
        <dbReference type="PIRSR" id="PIRSR601548-8"/>
    </source>
</evidence>
<accession>A0A8S3ZX48</accession>
<dbReference type="Proteomes" id="UP000678393">
    <property type="component" value="Unassembled WGS sequence"/>
</dbReference>
<keyword evidence="2 21" id="KW-0121">Carboxypeptidase</keyword>
<keyword evidence="3 21" id="KW-0645">Protease</keyword>
<evidence type="ECO:0000256" key="3">
    <source>
        <dbReference type="ARBA" id="ARBA00022670"/>
    </source>
</evidence>
<dbReference type="OrthoDB" id="10029630at2759"/>
<comment type="caution">
    <text evidence="24">The sequence shown here is derived from an EMBL/GenBank/DDBJ whole genome shotgun (WGS) entry which is preliminary data.</text>
</comment>
<dbReference type="PANTHER" id="PTHR10514">
    <property type="entry name" value="ANGIOTENSIN-CONVERTING ENZYME"/>
    <property type="match status" value="1"/>
</dbReference>
<feature type="chain" id="PRO_5035721649" description="Angiotensin-converting enzyme" evidence="23">
    <location>
        <begin position="19"/>
        <end position="690"/>
    </location>
</feature>
<evidence type="ECO:0000256" key="9">
    <source>
        <dbReference type="ARBA" id="ARBA00023157"/>
    </source>
</evidence>
<feature type="binding site" evidence="17">
    <location>
        <position position="439"/>
    </location>
    <ligand>
        <name>Zn(2+)</name>
        <dbReference type="ChEBI" id="CHEBI:29105"/>
        <label>1</label>
        <note>catalytic</note>
    </ligand>
</feature>
<keyword evidence="10 14" id="KW-0325">Glycoprotein</keyword>
<evidence type="ECO:0000256" key="21">
    <source>
        <dbReference type="RuleBase" id="RU361144"/>
    </source>
</evidence>
<sequence>MMHRCGLLALLFMACVNCQDTTTPKDATTNGTTGFNNTTLSNNNNTTPSNTNNTTISTPTTDVGTNNNVTEAMEFLADYNVQAGRERNLAAIKQWVAETNITDYNQEQAVQQLVIASTFDKKMRTAALKFNQSAMPPDIKRQLSKITEIGVSAQPNETKVAELSNVTSEMESIYGTAKVCITPNSCLPLEPDITQIMATSRNYSELLALWSGWSNQTGRKMKHLYTRYVELNNEAVRFLGYNDTGEMWRSGYESDTFISEVRDLFDQLTPLYQHLHAFVRRRLRKVYGDSNFPSTGHIPAHILGDLWAQQWDHLIDILKPYQNKSALDVTPEMVSQNYTVNRIFRTAENFFVSLGFDEMVPTFWNLSMLEKPTDGRDVVCHASAWDFGDQKDFRIKMCTVITQQDLMTVHHEMGHIVYYMQYKDQPIIYREGANDGFHEAVGDVMTLSVQTPEHMKKLNLVKEIPSDKETDLNVLMNMALQKVAFLPFGFLIDQWRWSVFSGATTPDTYNKDWWDLRCHLQGVSPPIARSEEDFDPGAKFHVAAGVPYLRYFISFIIQFQFHKAACQAANHTGPLHRCDIYNNTAAGQKLRDMLKLGSSKPWQEAMKQLTGEEKMSAQPLMEYFKPLLDFLREQNGNDYGWDPHCPTFTSNSSQPEATTVAPATCPNGNGVEMVGPSLLLVFVVLYALLL</sequence>
<dbReference type="GO" id="GO:0008237">
    <property type="term" value="F:metallopeptidase activity"/>
    <property type="evidence" value="ECO:0007669"/>
    <property type="project" value="UniProtKB-KW"/>
</dbReference>
<comment type="cofactor">
    <cofactor evidence="21">
        <name>Zn(2+)</name>
        <dbReference type="ChEBI" id="CHEBI:29105"/>
    </cofactor>
    <text evidence="21">Binds 1 zinc ion per subunit.</text>
</comment>
<feature type="glycosylation site" description="N-linked (GlcNAc...) asparagine" evidence="14">
    <location>
        <position position="100"/>
    </location>
</feature>
<protein>
    <recommendedName>
        <fullName evidence="12 21">Angiotensin-converting enzyme</fullName>
        <ecNumber evidence="21">3.4.-.-</ecNumber>
    </recommendedName>
</protein>
<feature type="disulfide bond" evidence="18 20">
    <location>
        <begin position="380"/>
        <end position="398"/>
    </location>
</feature>
<dbReference type="PANTHER" id="PTHR10514:SF27">
    <property type="entry name" value="ANGIOTENSIN-CONVERTING ENZYME"/>
    <property type="match status" value="1"/>
</dbReference>
<feature type="glycosylation site" description="N-linked (GlcNAc...) asparagine; partial" evidence="14">
    <location>
        <position position="365"/>
    </location>
</feature>
<dbReference type="GO" id="GO:0006508">
    <property type="term" value="P:proteolysis"/>
    <property type="evidence" value="ECO:0007669"/>
    <property type="project" value="UniProtKB-KW"/>
</dbReference>
<dbReference type="GO" id="GO:0005886">
    <property type="term" value="C:plasma membrane"/>
    <property type="evidence" value="ECO:0007669"/>
    <property type="project" value="TreeGrafter"/>
</dbReference>
<keyword evidence="6 21" id="KW-0378">Hydrolase</keyword>
<evidence type="ECO:0000256" key="23">
    <source>
        <dbReference type="SAM" id="SignalP"/>
    </source>
</evidence>
<evidence type="ECO:0000256" key="10">
    <source>
        <dbReference type="ARBA" id="ARBA00023180"/>
    </source>
</evidence>
<feature type="binding site" evidence="16">
    <location>
        <position position="550"/>
    </location>
    <ligand>
        <name>chloride</name>
        <dbReference type="ChEBI" id="CHEBI:17996"/>
        <label>1</label>
    </ligand>
</feature>
<dbReference type="PROSITE" id="PS51257">
    <property type="entry name" value="PROKAR_LIPOPROTEIN"/>
    <property type="match status" value="1"/>
</dbReference>
<feature type="region of interest" description="Disordered" evidence="22">
    <location>
        <begin position="23"/>
        <end position="65"/>
    </location>
</feature>
<name>A0A8S3ZX48_9EUPU</name>
<keyword evidence="7 17" id="KW-0862">Zinc</keyword>
<comment type="similarity">
    <text evidence="1 20 21">Belongs to the peptidase M2 family.</text>
</comment>
<dbReference type="GO" id="GO:0004180">
    <property type="term" value="F:carboxypeptidase activity"/>
    <property type="evidence" value="ECO:0007669"/>
    <property type="project" value="UniProtKB-KW"/>
</dbReference>
<keyword evidence="4 17" id="KW-0479">Metal-binding</keyword>
<dbReference type="CDD" id="cd06461">
    <property type="entry name" value="M2_ACE"/>
    <property type="match status" value="1"/>
</dbReference>
<evidence type="ECO:0000256" key="14">
    <source>
        <dbReference type="PIRSR" id="PIRSR601548-10"/>
    </source>
</evidence>
<organism evidence="24 25">
    <name type="scientific">Candidula unifasciata</name>
    <dbReference type="NCBI Taxonomy" id="100452"/>
    <lineage>
        <taxon>Eukaryota</taxon>
        <taxon>Metazoa</taxon>
        <taxon>Spiralia</taxon>
        <taxon>Lophotrochozoa</taxon>
        <taxon>Mollusca</taxon>
        <taxon>Gastropoda</taxon>
        <taxon>Heterobranchia</taxon>
        <taxon>Euthyneura</taxon>
        <taxon>Panpulmonata</taxon>
        <taxon>Eupulmonata</taxon>
        <taxon>Stylommatophora</taxon>
        <taxon>Helicina</taxon>
        <taxon>Helicoidea</taxon>
        <taxon>Geomitridae</taxon>
        <taxon>Candidula</taxon>
    </lineage>
</organism>
<dbReference type="Gene3D" id="1.10.1370.30">
    <property type="match status" value="2"/>
</dbReference>
<feature type="binding site" evidence="19">
    <location>
        <position position="439"/>
    </location>
    <ligand>
        <name>Zn(2+)</name>
        <dbReference type="ChEBI" id="CHEBI:29105"/>
        <label>2</label>
        <note>catalytic</note>
    </ligand>
</feature>
<evidence type="ECO:0000256" key="2">
    <source>
        <dbReference type="ARBA" id="ARBA00022645"/>
    </source>
</evidence>
<dbReference type="InterPro" id="IPR001548">
    <property type="entry name" value="Peptidase_M2"/>
</dbReference>
<evidence type="ECO:0000313" key="25">
    <source>
        <dbReference type="Proteomes" id="UP000678393"/>
    </source>
</evidence>
<dbReference type="PROSITE" id="PS52011">
    <property type="entry name" value="PEPTIDASE_M2"/>
    <property type="match status" value="1"/>
</dbReference>